<gene>
    <name evidence="4" type="ORF">GCM10022406_09190</name>
</gene>
<dbReference type="Pfam" id="PF01833">
    <property type="entry name" value="TIG"/>
    <property type="match status" value="9"/>
</dbReference>
<evidence type="ECO:0000313" key="4">
    <source>
        <dbReference type="EMBL" id="GAA3925336.1"/>
    </source>
</evidence>
<protein>
    <recommendedName>
        <fullName evidence="3">IPT/TIG domain-containing protein</fullName>
    </recommendedName>
</protein>
<dbReference type="InterPro" id="IPR026444">
    <property type="entry name" value="Secre_tail"/>
</dbReference>
<dbReference type="SUPFAM" id="SSF81296">
    <property type="entry name" value="E set domains"/>
    <property type="match status" value="9"/>
</dbReference>
<feature type="domain" description="IPT/TIG" evidence="3">
    <location>
        <begin position="411"/>
        <end position="490"/>
    </location>
</feature>
<evidence type="ECO:0000256" key="2">
    <source>
        <dbReference type="SAM" id="MobiDB-lite"/>
    </source>
</evidence>
<dbReference type="SMART" id="SM00429">
    <property type="entry name" value="IPT"/>
    <property type="match status" value="7"/>
</dbReference>
<name>A0ABP7MKX5_9BACT</name>
<dbReference type="NCBIfam" id="TIGR04183">
    <property type="entry name" value="Por_Secre_tail"/>
    <property type="match status" value="1"/>
</dbReference>
<dbReference type="PANTHER" id="PTHR46769">
    <property type="entry name" value="POLYCYSTIC KIDNEY AND HEPATIC DISEASE 1 (AUTOSOMAL RECESSIVE)-LIKE 1"/>
    <property type="match status" value="1"/>
</dbReference>
<evidence type="ECO:0000259" key="3">
    <source>
        <dbReference type="SMART" id="SM00429"/>
    </source>
</evidence>
<dbReference type="InterPro" id="IPR013783">
    <property type="entry name" value="Ig-like_fold"/>
</dbReference>
<dbReference type="Proteomes" id="UP001499909">
    <property type="component" value="Unassembled WGS sequence"/>
</dbReference>
<dbReference type="Pfam" id="PF18962">
    <property type="entry name" value="Por_Secre_tail"/>
    <property type="match status" value="1"/>
</dbReference>
<proteinExistence type="predicted"/>
<feature type="region of interest" description="Disordered" evidence="2">
    <location>
        <begin position="476"/>
        <end position="496"/>
    </location>
</feature>
<feature type="domain" description="IPT/TIG" evidence="3">
    <location>
        <begin position="580"/>
        <end position="659"/>
    </location>
</feature>
<comment type="caution">
    <text evidence="4">The sequence shown here is derived from an EMBL/GenBank/DDBJ whole genome shotgun (WGS) entry which is preliminary data.</text>
</comment>
<dbReference type="EMBL" id="BAABDH010000016">
    <property type="protein sequence ID" value="GAA3925336.1"/>
    <property type="molecule type" value="Genomic_DNA"/>
</dbReference>
<feature type="domain" description="IPT/TIG" evidence="3">
    <location>
        <begin position="497"/>
        <end position="575"/>
    </location>
</feature>
<accession>A0ABP7MKX5</accession>
<reference evidence="5" key="1">
    <citation type="journal article" date="2019" name="Int. J. Syst. Evol. Microbiol.">
        <title>The Global Catalogue of Microorganisms (GCM) 10K type strain sequencing project: providing services to taxonomists for standard genome sequencing and annotation.</title>
        <authorList>
            <consortium name="The Broad Institute Genomics Platform"/>
            <consortium name="The Broad Institute Genome Sequencing Center for Infectious Disease"/>
            <person name="Wu L."/>
            <person name="Ma J."/>
        </authorList>
    </citation>
    <scope>NUCLEOTIDE SEQUENCE [LARGE SCALE GENOMIC DNA]</scope>
    <source>
        <strain evidence="5">JCM 17214</strain>
    </source>
</reference>
<evidence type="ECO:0000256" key="1">
    <source>
        <dbReference type="ARBA" id="ARBA00022729"/>
    </source>
</evidence>
<dbReference type="CDD" id="cd00102">
    <property type="entry name" value="IPT"/>
    <property type="match status" value="4"/>
</dbReference>
<feature type="domain" description="IPT/TIG" evidence="3">
    <location>
        <begin position="1105"/>
        <end position="1192"/>
    </location>
</feature>
<feature type="domain" description="IPT/TIG" evidence="3">
    <location>
        <begin position="1198"/>
        <end position="1277"/>
    </location>
</feature>
<dbReference type="InterPro" id="IPR052387">
    <property type="entry name" value="Fibrocystin"/>
</dbReference>
<feature type="compositionally biased region" description="Low complexity" evidence="2">
    <location>
        <begin position="480"/>
        <end position="491"/>
    </location>
</feature>
<keyword evidence="5" id="KW-1185">Reference proteome</keyword>
<organism evidence="4 5">
    <name type="scientific">Hymenobacter algoricola</name>
    <dbReference type="NCBI Taxonomy" id="486267"/>
    <lineage>
        <taxon>Bacteria</taxon>
        <taxon>Pseudomonadati</taxon>
        <taxon>Bacteroidota</taxon>
        <taxon>Cytophagia</taxon>
        <taxon>Cytophagales</taxon>
        <taxon>Hymenobacteraceae</taxon>
        <taxon>Hymenobacter</taxon>
    </lineage>
</organism>
<feature type="domain" description="IPT/TIG" evidence="3">
    <location>
        <begin position="1021"/>
        <end position="1100"/>
    </location>
</feature>
<feature type="domain" description="IPT/TIG" evidence="3">
    <location>
        <begin position="1282"/>
        <end position="1367"/>
    </location>
</feature>
<sequence>MLGLPLLGRAQILTQADFTGVVVPQFMGSGTATRLPVMYRATVSNLTPGTLYRYFTQGATNSAAGGGSVDIGGSGTGAGNPLLINSTSGTYSYTTAPTFTTAGTYETFITDATGSFTGWFGFVNTGNGRFTGGNVVFPAIALAKDATPTITEKRLALNQGITVLTFAATAGAANGTFIKGASFATPRNLVAIYDNAAGAGRPLGVTVVEPISVTIASVIPGYSTTSGSWNTITPNTNANGVQRVEERSVSTGSVVNCNNDTDGIWPSGANTVNPAGGTTPIQLTSTDAPLNGGCGAANTPSITVSTNGPLSFTATQGTASASQTYTIAGSNLTTDITITAPAGFEVSSDGLNYSSTLTLPQTSGTVASKTISVRLTGAANGSFTGNVTNVSGPATQSVAVNGTVGSAPPAAPTVTSFTPTSGPVGTVVTITGTDFSGATAVVFSATAATTFTVNSNTQITATVPAGATTGAISVTTPAGTGSSTTNFTVTTTPPPTPPTITSFTPASGPVGTSVTITGTNFTGVTAVSFGGIAAAFTVVNATTITTTVPATAATGTIAVTNPDGTATSATSFTVTVPVPAPTIASFTPTSGPVGTVVTITGTNFTGATTVSFGGVAATTFTVNSATEIVATVPTGAVTGAVAVTTPGGTATSATSFTVTVPVATPTITALAPAIRVQGSAGFNLTVTGTGFATGATVTLNGTALTTTFVSATVLTAAVPTSALTTAGTYAVTVTNAGGTPSAAVSFTVSPATAGLFEDFEQGSKSGYASATVALQSGDWTLADALIGTGTADRFNGTRSVRVRGGGSVTMNFDKPNGAGTITLNAALYGTDASVSLKLEISTDGGATYADITGTAPTLTTTLAPYSFTANRAGNIRIRVSSTNTVAASNPRFSLDDISITDFTAPATPVITVTPAALTAFATTTGTASATQTFTASASNLTANLTVTAPAGFEVSLSQTTGFGATVTIPQTGGTVAATTVYVRLTGAAAGSFAGDVAVSSPGATTQNVAVTGTVTTPVPSAPTIASFTPASGLVGTVVTITGTNFTGATTVSFGGVAATTFTVVNATTITATVPTGATTGSIAVTTPGGTATSATAFTVITPNPAPTITSLSPNTVVAGSAGFTLTVTGTSFVTGSVVNFNGAALATTFVSATQLTAAVPASAVATAGTFNVTVFNPTPGGGTSAAATFTVTTPVPNAPTIASFTPASGLVGTVVTITGTNFTGATTVSFGGVAATTFTVVNATTITATVPTGATTGSIAVTTPGGTVTSAAAFTVTVPNPAPTITSLSPASVAEGSGPFTILITGTGFLPTTTATFNGVALPVTFISATQVSLSLPTGALVGTYPIVLTNPTPGGGSSAPFVFTVTPRATITSLSPNTIAAGSAGFTLTVTGTSFVTGSVVNFNGVALATTFVSATQLTALVPASAVATVGVRNVTVTSPVNSVSAAVPFNVTTGTASASAANRVGFSLYPNPTMGEVTIELPTTWNSLNQAVRLTDLAGRTVLQTRLGADGKLDLRQLPTGIYLVTVGEGQQRATRRVVKN</sequence>
<keyword evidence="1" id="KW-0732">Signal</keyword>
<dbReference type="InterPro" id="IPR014756">
    <property type="entry name" value="Ig_E-set"/>
</dbReference>
<evidence type="ECO:0000313" key="5">
    <source>
        <dbReference type="Proteomes" id="UP001499909"/>
    </source>
</evidence>
<dbReference type="PANTHER" id="PTHR46769:SF2">
    <property type="entry name" value="FIBROCYSTIN-L ISOFORM 2 PRECURSOR-RELATED"/>
    <property type="match status" value="1"/>
</dbReference>
<dbReference type="InterPro" id="IPR002909">
    <property type="entry name" value="IPT_dom"/>
</dbReference>
<dbReference type="Gene3D" id="2.60.40.10">
    <property type="entry name" value="Immunoglobulins"/>
    <property type="match status" value="9"/>
</dbReference>